<evidence type="ECO:0000313" key="11">
    <source>
        <dbReference type="Proteomes" id="UP000297982"/>
    </source>
</evidence>
<feature type="compositionally biased region" description="Polar residues" evidence="8">
    <location>
        <begin position="12"/>
        <end position="22"/>
    </location>
</feature>
<proteinExistence type="inferred from homology"/>
<dbReference type="GO" id="GO:0016020">
    <property type="term" value="C:membrane"/>
    <property type="evidence" value="ECO:0007669"/>
    <property type="project" value="UniProtKB-SubCell"/>
</dbReference>
<keyword evidence="7 9" id="KW-0472">Membrane</keyword>
<evidence type="ECO:0000313" key="10">
    <source>
        <dbReference type="EMBL" id="TGB05382.1"/>
    </source>
</evidence>
<evidence type="ECO:0000256" key="5">
    <source>
        <dbReference type="ARBA" id="ARBA00022692"/>
    </source>
</evidence>
<name>A0A4Z0H4N5_9BACI</name>
<dbReference type="NCBIfam" id="TIGR00912">
    <property type="entry name" value="2A0309"/>
    <property type="match status" value="1"/>
</dbReference>
<comment type="caution">
    <text evidence="10">The sequence shown here is derived from an EMBL/GenBank/DDBJ whole genome shotgun (WGS) entry which is preliminary data.</text>
</comment>
<keyword evidence="4" id="KW-0309">Germination</keyword>
<reference evidence="10 11" key="1">
    <citation type="journal article" date="2003" name="Int. J. Syst. Evol. Microbiol.">
        <title>Halobacillus salinus sp. nov., isolated from a salt lake on the coast of the East Sea in Korea.</title>
        <authorList>
            <person name="Yoon J.H."/>
            <person name="Kang K.H."/>
            <person name="Park Y.H."/>
        </authorList>
    </citation>
    <scope>NUCLEOTIDE SEQUENCE [LARGE SCALE GENOMIC DNA]</scope>
    <source>
        <strain evidence="10 11">HSL-3</strain>
    </source>
</reference>
<dbReference type="GO" id="GO:0009847">
    <property type="term" value="P:spore germination"/>
    <property type="evidence" value="ECO:0007669"/>
    <property type="project" value="InterPro"/>
</dbReference>
<feature type="transmembrane region" description="Helical" evidence="9">
    <location>
        <begin position="121"/>
        <end position="143"/>
    </location>
</feature>
<dbReference type="InterPro" id="IPR004761">
    <property type="entry name" value="Spore_GerAB"/>
</dbReference>
<feature type="transmembrane region" description="Helical" evidence="9">
    <location>
        <begin position="182"/>
        <end position="201"/>
    </location>
</feature>
<feature type="compositionally biased region" description="Low complexity" evidence="8">
    <location>
        <begin position="24"/>
        <end position="35"/>
    </location>
</feature>
<feature type="transmembrane region" description="Helical" evidence="9">
    <location>
        <begin position="149"/>
        <end position="170"/>
    </location>
</feature>
<gene>
    <name evidence="10" type="ORF">E4663_10460</name>
</gene>
<evidence type="ECO:0000256" key="3">
    <source>
        <dbReference type="ARBA" id="ARBA00022448"/>
    </source>
</evidence>
<evidence type="ECO:0000256" key="6">
    <source>
        <dbReference type="ARBA" id="ARBA00022989"/>
    </source>
</evidence>
<feature type="transmembrane region" description="Helical" evidence="9">
    <location>
        <begin position="227"/>
        <end position="244"/>
    </location>
</feature>
<keyword evidence="5 9" id="KW-0812">Transmembrane</keyword>
<dbReference type="AlphaFoldDB" id="A0A4Z0H4N5"/>
<organism evidence="10 11">
    <name type="scientific">Halobacillus salinus</name>
    <dbReference type="NCBI Taxonomy" id="192814"/>
    <lineage>
        <taxon>Bacteria</taxon>
        <taxon>Bacillati</taxon>
        <taxon>Bacillota</taxon>
        <taxon>Bacilli</taxon>
        <taxon>Bacillales</taxon>
        <taxon>Bacillaceae</taxon>
        <taxon>Halobacillus</taxon>
    </lineage>
</organism>
<dbReference type="Gene3D" id="1.20.1740.10">
    <property type="entry name" value="Amino acid/polyamine transporter I"/>
    <property type="match status" value="1"/>
</dbReference>
<dbReference type="Pfam" id="PF03845">
    <property type="entry name" value="Spore_permease"/>
    <property type="match status" value="1"/>
</dbReference>
<feature type="compositionally biased region" description="Basic and acidic residues" evidence="8">
    <location>
        <begin position="1"/>
        <end position="11"/>
    </location>
</feature>
<evidence type="ECO:0000256" key="2">
    <source>
        <dbReference type="ARBA" id="ARBA00007998"/>
    </source>
</evidence>
<dbReference type="EMBL" id="SRJC01000001">
    <property type="protein sequence ID" value="TGB05382.1"/>
    <property type="molecule type" value="Genomic_DNA"/>
</dbReference>
<evidence type="ECO:0000256" key="4">
    <source>
        <dbReference type="ARBA" id="ARBA00022544"/>
    </source>
</evidence>
<comment type="subcellular location">
    <subcellularLocation>
        <location evidence="1">Membrane</location>
        <topology evidence="1">Multi-pass membrane protein</topology>
    </subcellularLocation>
</comment>
<comment type="similarity">
    <text evidence="2">Belongs to the amino acid-polyamine-organocation (APC) superfamily. Spore germination protein (SGP) (TC 2.A.3.9) family.</text>
</comment>
<accession>A0A4Z0H4N5</accession>
<evidence type="ECO:0000256" key="8">
    <source>
        <dbReference type="SAM" id="MobiDB-lite"/>
    </source>
</evidence>
<dbReference type="PANTHER" id="PTHR34975">
    <property type="entry name" value="SPORE GERMINATION PROTEIN A2"/>
    <property type="match status" value="1"/>
</dbReference>
<feature type="transmembrane region" description="Helical" evidence="9">
    <location>
        <begin position="50"/>
        <end position="67"/>
    </location>
</feature>
<feature type="transmembrane region" description="Helical" evidence="9">
    <location>
        <begin position="306"/>
        <end position="327"/>
    </location>
</feature>
<dbReference type="Proteomes" id="UP000297982">
    <property type="component" value="Unassembled WGS sequence"/>
</dbReference>
<dbReference type="PANTHER" id="PTHR34975:SF2">
    <property type="entry name" value="SPORE GERMINATION PROTEIN A2"/>
    <property type="match status" value="1"/>
</dbReference>
<protein>
    <submittedName>
        <fullName evidence="10">Uncharacterized protein</fullName>
    </submittedName>
</protein>
<keyword evidence="11" id="KW-1185">Reference proteome</keyword>
<keyword evidence="3" id="KW-0813">Transport</keyword>
<dbReference type="STRING" id="192814.GCA_900166575_02478"/>
<feature type="transmembrane region" description="Helical" evidence="9">
    <location>
        <begin position="79"/>
        <end position="100"/>
    </location>
</feature>
<sequence>MDHQGSGKKLSDQTTSSSQNNPLKKVSQQVQKAVQTPTPNQQQKISRRQFFFLLIQTQIGVGVLSLPSDLHQVAKQDGWISLAIAGSLLPIILIVLYFIAKQFPNDDFYQINEKLFTRWGGVVFSILYIIYFCMVARLILLLFGRMISLWVLPNTPFWVLALCMVVVGLYMCNGGLLVIARFYTMVSILLIFLIVLMFLSFKEAHWMYLLPIGEVGIGKILQGSTEAFMSFLGFFLSLVVFSKVEGKPREKLKTILQAHLFTFSFYMLTLLISYSFFSTKELSLVTEPLLYMLKSFEMPFVARIDLFFISVWFVSVATSYTTYLYMASFGLQQIFRAKSIKLFTLIVSILIFSLSQFVGLDMERLEKYSTIVVYEGYALTFLMPFLLLVYVLIYKRIQQKKERST</sequence>
<evidence type="ECO:0000256" key="7">
    <source>
        <dbReference type="ARBA" id="ARBA00023136"/>
    </source>
</evidence>
<evidence type="ECO:0000256" key="9">
    <source>
        <dbReference type="SAM" id="Phobius"/>
    </source>
</evidence>
<feature type="region of interest" description="Disordered" evidence="8">
    <location>
        <begin position="1"/>
        <end position="41"/>
    </location>
</feature>
<keyword evidence="6 9" id="KW-1133">Transmembrane helix</keyword>
<feature type="transmembrane region" description="Helical" evidence="9">
    <location>
        <begin position="371"/>
        <end position="393"/>
    </location>
</feature>
<feature type="transmembrane region" description="Helical" evidence="9">
    <location>
        <begin position="339"/>
        <end position="359"/>
    </location>
</feature>
<evidence type="ECO:0000256" key="1">
    <source>
        <dbReference type="ARBA" id="ARBA00004141"/>
    </source>
</evidence>
<feature type="transmembrane region" description="Helical" evidence="9">
    <location>
        <begin position="256"/>
        <end position="277"/>
    </location>
</feature>